<proteinExistence type="predicted"/>
<dbReference type="OrthoDB" id="5418677at2759"/>
<name>A0A319DRJ5_9EURO</name>
<accession>A0A319DRJ5</accession>
<evidence type="ECO:0000256" key="3">
    <source>
        <dbReference type="ARBA" id="ARBA00022801"/>
    </source>
</evidence>
<dbReference type="PANTHER" id="PTHR33938">
    <property type="entry name" value="FERULOYL ESTERASE B-RELATED"/>
    <property type="match status" value="1"/>
</dbReference>
<dbReference type="AlphaFoldDB" id="A0A319DRJ5"/>
<dbReference type="InterPro" id="IPR011118">
    <property type="entry name" value="Tannase/feruloyl_esterase"/>
</dbReference>
<evidence type="ECO:0008006" key="8">
    <source>
        <dbReference type="Google" id="ProtNLM"/>
    </source>
</evidence>
<organism evidence="6 7">
    <name type="scientific">Aspergillus ellipticus CBS 707.79</name>
    <dbReference type="NCBI Taxonomy" id="1448320"/>
    <lineage>
        <taxon>Eukaryota</taxon>
        <taxon>Fungi</taxon>
        <taxon>Dikarya</taxon>
        <taxon>Ascomycota</taxon>
        <taxon>Pezizomycotina</taxon>
        <taxon>Eurotiomycetes</taxon>
        <taxon>Eurotiomycetidae</taxon>
        <taxon>Eurotiales</taxon>
        <taxon>Aspergillaceae</taxon>
        <taxon>Aspergillus</taxon>
        <taxon>Aspergillus subgen. Circumdati</taxon>
    </lineage>
</organism>
<sequence>MPRSLLALAALAGAVKAASLEDVCTAKYVSANLPANDTLLALLSARVCDVNFAYTHDGVDRTNVNYWMPSPANFLNRYVSTGGPGWNITEKNSSLPSGVELGAVAGTTDGGFGGITIKEADHPPQ</sequence>
<evidence type="ECO:0000256" key="5">
    <source>
        <dbReference type="SAM" id="SignalP"/>
    </source>
</evidence>
<feature type="signal peptide" evidence="5">
    <location>
        <begin position="1"/>
        <end position="17"/>
    </location>
</feature>
<protein>
    <recommendedName>
        <fullName evidence="8">Carboxylic ester hydrolase</fullName>
    </recommendedName>
</protein>
<dbReference type="Proteomes" id="UP000247810">
    <property type="component" value="Unassembled WGS sequence"/>
</dbReference>
<keyword evidence="1" id="KW-0719">Serine esterase</keyword>
<feature type="chain" id="PRO_5016657728" description="Carboxylic ester hydrolase" evidence="5">
    <location>
        <begin position="18"/>
        <end position="125"/>
    </location>
</feature>
<keyword evidence="7" id="KW-1185">Reference proteome</keyword>
<evidence type="ECO:0000256" key="2">
    <source>
        <dbReference type="ARBA" id="ARBA00022729"/>
    </source>
</evidence>
<evidence type="ECO:0000313" key="6">
    <source>
        <dbReference type="EMBL" id="PYH96697.1"/>
    </source>
</evidence>
<evidence type="ECO:0000256" key="4">
    <source>
        <dbReference type="ARBA" id="ARBA00023157"/>
    </source>
</evidence>
<keyword evidence="4" id="KW-1015">Disulfide bond</keyword>
<reference evidence="6 7" key="1">
    <citation type="submission" date="2018-02" db="EMBL/GenBank/DDBJ databases">
        <title>The genomes of Aspergillus section Nigri reveals drivers in fungal speciation.</title>
        <authorList>
            <consortium name="DOE Joint Genome Institute"/>
            <person name="Vesth T.C."/>
            <person name="Nybo J."/>
            <person name="Theobald S."/>
            <person name="Brandl J."/>
            <person name="Frisvad J.C."/>
            <person name="Nielsen K.F."/>
            <person name="Lyhne E.K."/>
            <person name="Kogle M.E."/>
            <person name="Kuo A."/>
            <person name="Riley R."/>
            <person name="Clum A."/>
            <person name="Nolan M."/>
            <person name="Lipzen A."/>
            <person name="Salamov A."/>
            <person name="Henrissat B."/>
            <person name="Wiebenga A."/>
            <person name="De vries R.P."/>
            <person name="Grigoriev I.V."/>
            <person name="Mortensen U.H."/>
            <person name="Andersen M.R."/>
            <person name="Baker S.E."/>
        </authorList>
    </citation>
    <scope>NUCLEOTIDE SEQUENCE [LARGE SCALE GENOMIC DNA]</scope>
    <source>
        <strain evidence="6 7">CBS 707.79</strain>
    </source>
</reference>
<keyword evidence="2 5" id="KW-0732">Signal</keyword>
<evidence type="ECO:0000313" key="7">
    <source>
        <dbReference type="Proteomes" id="UP000247810"/>
    </source>
</evidence>
<evidence type="ECO:0000256" key="1">
    <source>
        <dbReference type="ARBA" id="ARBA00022487"/>
    </source>
</evidence>
<dbReference type="GO" id="GO:0052689">
    <property type="term" value="F:carboxylic ester hydrolase activity"/>
    <property type="evidence" value="ECO:0007669"/>
    <property type="project" value="UniProtKB-KW"/>
</dbReference>
<dbReference type="EMBL" id="KZ825834">
    <property type="protein sequence ID" value="PYH96697.1"/>
    <property type="molecule type" value="Genomic_DNA"/>
</dbReference>
<dbReference type="VEuPathDB" id="FungiDB:BO71DRAFT_439355"/>
<keyword evidence="3" id="KW-0378">Hydrolase</keyword>
<dbReference type="PANTHER" id="PTHR33938:SF16">
    <property type="entry name" value="CARBOXYLIC ESTER HYDROLASE"/>
    <property type="match status" value="1"/>
</dbReference>
<gene>
    <name evidence="6" type="ORF">BO71DRAFT_439355</name>
</gene>
<dbReference type="STRING" id="1448320.A0A319DRJ5"/>